<comment type="subcellular location">
    <subcellularLocation>
        <location evidence="1">Membrane</location>
        <topology evidence="1">Multi-pass membrane protein</topology>
    </subcellularLocation>
</comment>
<evidence type="ECO:0000256" key="6">
    <source>
        <dbReference type="SAM" id="Phobius"/>
    </source>
</evidence>
<reference evidence="7" key="1">
    <citation type="submission" date="2020-11" db="EMBL/GenBank/DDBJ databases">
        <authorList>
            <consortium name="DOE Joint Genome Institute"/>
            <person name="Ahrendt S."/>
            <person name="Riley R."/>
            <person name="Andreopoulos W."/>
            <person name="Labutti K."/>
            <person name="Pangilinan J."/>
            <person name="Ruiz-Duenas F.J."/>
            <person name="Barrasa J.M."/>
            <person name="Sanchez-Garcia M."/>
            <person name="Camarero S."/>
            <person name="Miyauchi S."/>
            <person name="Serrano A."/>
            <person name="Linde D."/>
            <person name="Babiker R."/>
            <person name="Drula E."/>
            <person name="Ayuso-Fernandez I."/>
            <person name="Pacheco R."/>
            <person name="Padilla G."/>
            <person name="Ferreira P."/>
            <person name="Barriuso J."/>
            <person name="Kellner H."/>
            <person name="Castanera R."/>
            <person name="Alfaro M."/>
            <person name="Ramirez L."/>
            <person name="Pisabarro A.G."/>
            <person name="Kuo A."/>
            <person name="Tritt A."/>
            <person name="Lipzen A."/>
            <person name="He G."/>
            <person name="Yan M."/>
            <person name="Ng V."/>
            <person name="Cullen D."/>
            <person name="Martin F."/>
            <person name="Rosso M.-N."/>
            <person name="Henrissat B."/>
            <person name="Hibbett D."/>
            <person name="Martinez A.T."/>
            <person name="Grigoriev I.V."/>
        </authorList>
    </citation>
    <scope>NUCLEOTIDE SEQUENCE</scope>
    <source>
        <strain evidence="7">MF-IS2</strain>
    </source>
</reference>
<dbReference type="PANTHER" id="PTHR13353:SF5">
    <property type="entry name" value="TRANSMEMBRANE PROTEIN 19"/>
    <property type="match status" value="1"/>
</dbReference>
<dbReference type="PANTHER" id="PTHR13353">
    <property type="entry name" value="TRANSMEMBRANE PROTEIN 19"/>
    <property type="match status" value="1"/>
</dbReference>
<comment type="caution">
    <text evidence="7">The sequence shown here is derived from an EMBL/GenBank/DDBJ whole genome shotgun (WGS) entry which is preliminary data.</text>
</comment>
<dbReference type="AlphaFoldDB" id="A0A9P5X1S7"/>
<protein>
    <recommendedName>
        <fullName evidence="9">Integral membrane family protein</fullName>
    </recommendedName>
</protein>
<sequence length="312" mass="32415">MQVVPLVLALGLSAHGIRKKSLSPSGALTAFFVGYGSLSGGLWAFGITLIGFYLIGSRATKYGKQRKAKLEDGYHEAGYRTGWQVLCNSASGVVAAVFWNALFVPGSAQAWIVRRVVTVPVYAGTVYSETDWCPLDGKIAGGWSRALVFAALGHYACCLGDTLASELGILSRGRPRLITTLQPVPPGTNGGMSVAGTLASIVGGALVGVLMGVSLVLENFVCRARWIGVVIEVVICGAFAGFFGSLADSLMGATIQQTQYSESKKVVLQDGAKVEGGVRIVSGLNLLTNNQVNLVSSIITSGVAGVVAVSRG</sequence>
<organism evidence="7 8">
    <name type="scientific">Macrolepiota fuliginosa MF-IS2</name>
    <dbReference type="NCBI Taxonomy" id="1400762"/>
    <lineage>
        <taxon>Eukaryota</taxon>
        <taxon>Fungi</taxon>
        <taxon>Dikarya</taxon>
        <taxon>Basidiomycota</taxon>
        <taxon>Agaricomycotina</taxon>
        <taxon>Agaricomycetes</taxon>
        <taxon>Agaricomycetidae</taxon>
        <taxon>Agaricales</taxon>
        <taxon>Agaricineae</taxon>
        <taxon>Agaricaceae</taxon>
        <taxon>Macrolepiota</taxon>
    </lineage>
</organism>
<keyword evidence="8" id="KW-1185">Reference proteome</keyword>
<feature type="transmembrane region" description="Helical" evidence="6">
    <location>
        <begin position="224"/>
        <end position="243"/>
    </location>
</feature>
<evidence type="ECO:0000256" key="4">
    <source>
        <dbReference type="ARBA" id="ARBA00022989"/>
    </source>
</evidence>
<dbReference type="InterPro" id="IPR002794">
    <property type="entry name" value="DUF92_TMEM19"/>
</dbReference>
<comment type="similarity">
    <text evidence="2">Belongs to the TMEM19 family.</text>
</comment>
<keyword evidence="5 6" id="KW-0472">Membrane</keyword>
<dbReference type="GO" id="GO:0016020">
    <property type="term" value="C:membrane"/>
    <property type="evidence" value="ECO:0007669"/>
    <property type="project" value="UniProtKB-SubCell"/>
</dbReference>
<dbReference type="Pfam" id="PF01940">
    <property type="entry name" value="DUF92"/>
    <property type="match status" value="1"/>
</dbReference>
<accession>A0A9P5X1S7</accession>
<proteinExistence type="inferred from homology"/>
<evidence type="ECO:0000313" key="7">
    <source>
        <dbReference type="EMBL" id="KAF9442918.1"/>
    </source>
</evidence>
<evidence type="ECO:0000313" key="8">
    <source>
        <dbReference type="Proteomes" id="UP000807342"/>
    </source>
</evidence>
<evidence type="ECO:0000256" key="1">
    <source>
        <dbReference type="ARBA" id="ARBA00004141"/>
    </source>
</evidence>
<dbReference type="EMBL" id="MU151546">
    <property type="protein sequence ID" value="KAF9442918.1"/>
    <property type="molecule type" value="Genomic_DNA"/>
</dbReference>
<keyword evidence="4 6" id="KW-1133">Transmembrane helix</keyword>
<feature type="transmembrane region" description="Helical" evidence="6">
    <location>
        <begin position="194"/>
        <end position="217"/>
    </location>
</feature>
<gene>
    <name evidence="7" type="ORF">P691DRAFT_680567</name>
</gene>
<dbReference type="Proteomes" id="UP000807342">
    <property type="component" value="Unassembled WGS sequence"/>
</dbReference>
<name>A0A9P5X1S7_9AGAR</name>
<keyword evidence="3 6" id="KW-0812">Transmembrane</keyword>
<dbReference type="OrthoDB" id="30881at2759"/>
<evidence type="ECO:0000256" key="2">
    <source>
        <dbReference type="ARBA" id="ARBA00009012"/>
    </source>
</evidence>
<evidence type="ECO:0000256" key="3">
    <source>
        <dbReference type="ARBA" id="ARBA00022692"/>
    </source>
</evidence>
<evidence type="ECO:0008006" key="9">
    <source>
        <dbReference type="Google" id="ProtNLM"/>
    </source>
</evidence>
<evidence type="ECO:0000256" key="5">
    <source>
        <dbReference type="ARBA" id="ARBA00023136"/>
    </source>
</evidence>
<feature type="transmembrane region" description="Helical" evidence="6">
    <location>
        <begin position="32"/>
        <end position="56"/>
    </location>
</feature>